<gene>
    <name evidence="3 6" type="primary">fumC</name>
    <name evidence="6" type="ORF">F0L74_00660</name>
</gene>
<dbReference type="InterPro" id="IPR022761">
    <property type="entry name" value="Fumarate_lyase_N"/>
</dbReference>
<dbReference type="GO" id="GO:0004333">
    <property type="term" value="F:fumarate hydratase activity"/>
    <property type="evidence" value="ECO:0007669"/>
    <property type="project" value="UniProtKB-UniRule"/>
</dbReference>
<dbReference type="Gene3D" id="1.10.275.10">
    <property type="entry name" value="Fumarase/aspartase (N-terminal domain)"/>
    <property type="match status" value="1"/>
</dbReference>
<feature type="binding site" evidence="3">
    <location>
        <begin position="99"/>
        <end position="101"/>
    </location>
    <ligand>
        <name>substrate</name>
    </ligand>
</feature>
<dbReference type="CDD" id="cd01362">
    <property type="entry name" value="Fumarase_classII"/>
    <property type="match status" value="1"/>
</dbReference>
<reference evidence="6 7" key="2">
    <citation type="submission" date="2019-09" db="EMBL/GenBank/DDBJ databases">
        <authorList>
            <person name="Jin C."/>
        </authorList>
    </citation>
    <scope>NUCLEOTIDE SEQUENCE [LARGE SCALE GENOMIC DNA]</scope>
    <source>
        <strain evidence="6 7">BN140078</strain>
    </source>
</reference>
<dbReference type="FunFam" id="1.10.275.10:FF:000001">
    <property type="entry name" value="Fumarate hydratase, mitochondrial"/>
    <property type="match status" value="1"/>
</dbReference>
<dbReference type="InterPro" id="IPR024083">
    <property type="entry name" value="Fumarase/histidase_N"/>
</dbReference>
<dbReference type="PRINTS" id="PR00149">
    <property type="entry name" value="FUMRATELYASE"/>
</dbReference>
<evidence type="ECO:0000313" key="7">
    <source>
        <dbReference type="Proteomes" id="UP000324611"/>
    </source>
</evidence>
<name>A0A5B2W1H1_9BACT</name>
<dbReference type="FunFam" id="1.20.200.10:FF:000001">
    <property type="entry name" value="Fumarate hydratase, mitochondrial"/>
    <property type="match status" value="1"/>
</dbReference>
<dbReference type="Proteomes" id="UP000324611">
    <property type="component" value="Unassembled WGS sequence"/>
</dbReference>
<evidence type="ECO:0000256" key="1">
    <source>
        <dbReference type="ARBA" id="ARBA00009084"/>
    </source>
</evidence>
<dbReference type="RefSeq" id="WP_149835919.1">
    <property type="nucleotide sequence ID" value="NZ_VUOC01000001.1"/>
</dbReference>
<dbReference type="PANTHER" id="PTHR11444">
    <property type="entry name" value="ASPARTATEAMMONIA/ARGININOSUCCINATE/ADENYLOSUCCINATE LYASE"/>
    <property type="match status" value="1"/>
</dbReference>
<dbReference type="GO" id="GO:0006099">
    <property type="term" value="P:tricarboxylic acid cycle"/>
    <property type="evidence" value="ECO:0007669"/>
    <property type="project" value="UniProtKB-UniRule"/>
</dbReference>
<dbReference type="InterPro" id="IPR020557">
    <property type="entry name" value="Fumarate_lyase_CS"/>
</dbReference>
<dbReference type="PANTHER" id="PTHR11444:SF1">
    <property type="entry name" value="FUMARATE HYDRATASE, MITOCHONDRIAL"/>
    <property type="match status" value="1"/>
</dbReference>
<comment type="pathway">
    <text evidence="3">Carbohydrate metabolism; tricarboxylic acid cycle; (S)-malate from fumarate: step 1/1.</text>
</comment>
<accession>A0A5B2W1H1</accession>
<comment type="function">
    <text evidence="3">Involved in the TCA cycle. Catalyzes the stereospecific interconversion of fumarate to L-malate.</text>
</comment>
<keyword evidence="3" id="KW-0963">Cytoplasm</keyword>
<feature type="binding site" description="in site B" evidence="3">
    <location>
        <begin position="131"/>
        <end position="134"/>
    </location>
    <ligand>
        <name>substrate</name>
    </ligand>
</feature>
<protein>
    <recommendedName>
        <fullName evidence="3">Fumarate hydratase class II</fullName>
        <shortName evidence="3">Fumarase C</shortName>
        <ecNumber evidence="3">4.2.1.2</ecNumber>
    </recommendedName>
    <alternativeName>
        <fullName evidence="3">Aerobic fumarase</fullName>
    </alternativeName>
    <alternativeName>
        <fullName evidence="3">Iron-independent fumarase</fullName>
    </alternativeName>
</protein>
<evidence type="ECO:0000256" key="2">
    <source>
        <dbReference type="ARBA" id="ARBA00023239"/>
    </source>
</evidence>
<feature type="active site" evidence="3">
    <location>
        <position position="320"/>
    </location>
</feature>
<dbReference type="GO" id="GO:0006106">
    <property type="term" value="P:fumarate metabolic process"/>
    <property type="evidence" value="ECO:0007669"/>
    <property type="project" value="InterPro"/>
</dbReference>
<dbReference type="EC" id="4.2.1.2" evidence="3"/>
<comment type="subunit">
    <text evidence="3">Homotetramer.</text>
</comment>
<dbReference type="Pfam" id="PF00206">
    <property type="entry name" value="Lyase_1"/>
    <property type="match status" value="1"/>
</dbReference>
<dbReference type="EMBL" id="VUOC01000001">
    <property type="protein sequence ID" value="KAA2244522.1"/>
    <property type="molecule type" value="Genomic_DNA"/>
</dbReference>
<keyword evidence="7" id="KW-1185">Reference proteome</keyword>
<feature type="binding site" evidence="3">
    <location>
        <position position="321"/>
    </location>
    <ligand>
        <name>substrate</name>
    </ligand>
</feature>
<evidence type="ECO:0000259" key="5">
    <source>
        <dbReference type="Pfam" id="PF10415"/>
    </source>
</evidence>
<comment type="similarity">
    <text evidence="1 3">Belongs to the class-II fumarase/aspartase family. Fumarase subfamily.</text>
</comment>
<feature type="binding site" evidence="3">
    <location>
        <position position="189"/>
    </location>
    <ligand>
        <name>substrate</name>
    </ligand>
</feature>
<dbReference type="InterPro" id="IPR005677">
    <property type="entry name" value="Fum_hydII"/>
</dbReference>
<proteinExistence type="inferred from homology"/>
<reference evidence="6 7" key="1">
    <citation type="submission" date="2019-09" db="EMBL/GenBank/DDBJ databases">
        <title>Chitinophaga ginsengihumi sp. nov., isolated from soil of ginseng rhizosphere.</title>
        <authorList>
            <person name="Lee J."/>
        </authorList>
    </citation>
    <scope>NUCLEOTIDE SEQUENCE [LARGE SCALE GENOMIC DNA]</scope>
    <source>
        <strain evidence="6 7">BN140078</strain>
    </source>
</reference>
<comment type="catalytic activity">
    <reaction evidence="3">
        <text>(S)-malate = fumarate + H2O</text>
        <dbReference type="Rhea" id="RHEA:12460"/>
        <dbReference type="ChEBI" id="CHEBI:15377"/>
        <dbReference type="ChEBI" id="CHEBI:15589"/>
        <dbReference type="ChEBI" id="CHEBI:29806"/>
        <dbReference type="EC" id="4.2.1.2"/>
    </reaction>
</comment>
<dbReference type="SUPFAM" id="SSF48557">
    <property type="entry name" value="L-aspartase-like"/>
    <property type="match status" value="1"/>
</dbReference>
<dbReference type="Pfam" id="PF10415">
    <property type="entry name" value="FumaraseC_C"/>
    <property type="match status" value="1"/>
</dbReference>
<keyword evidence="3" id="KW-0816">Tricarboxylic acid cycle</keyword>
<sequence>MEFRIEKDTMGEVQVPVNAYYGAQTQRSIDNFRIAQDINRMPKEIIRAFAYLKKAAALTNLDAGVLPKEKAELIGKVCDEILEGKLDAEFPLVVWQTGSGTQSNMNVNEVVAYRAHVINGGSLTDKDKVIHPNDDVNKSQSSNDTFPTAMHIAAYKMLVETTIPGIKKLRNTLAQKAEAYKHVVKIGRTHFMDATPLTVGQEISGYVSQLDHGLKAIGHTLEHLSELALGGTAVGTGINTPKGYAVNVAKHIATLTGLPFVTAENKFEALAAHDAIVEAHGALKTVAVSLMKIANDIRMLSSGPRSGIGELFIPDNEPGSSIMPGKVNPTQCEALTMIAAQVLGNDVAINIGGASGHFELNVFKPVMIYNFLHSARLIGDGCVSFNDKCAEGLAPIEANIKKHVDNSLMLVTALNTKIGYYKAAEIAQKAHKEGTTLKEMAVKLGYVTAEEFDQAVDPMKMVGEI</sequence>
<dbReference type="GO" id="GO:0006108">
    <property type="term" value="P:malate metabolic process"/>
    <property type="evidence" value="ECO:0007669"/>
    <property type="project" value="TreeGrafter"/>
</dbReference>
<feature type="active site" description="Proton donor/acceptor" evidence="3">
    <location>
        <position position="190"/>
    </location>
</feature>
<dbReference type="InterPro" id="IPR000362">
    <property type="entry name" value="Fumarate_lyase_fam"/>
</dbReference>
<evidence type="ECO:0000313" key="6">
    <source>
        <dbReference type="EMBL" id="KAA2244522.1"/>
    </source>
</evidence>
<dbReference type="NCBIfam" id="TIGR00979">
    <property type="entry name" value="fumC_II"/>
    <property type="match status" value="1"/>
</dbReference>
<organism evidence="6 7">
    <name type="scientific">Chitinophaga agrisoli</name>
    <dbReference type="NCBI Taxonomy" id="2607653"/>
    <lineage>
        <taxon>Bacteria</taxon>
        <taxon>Pseudomonadati</taxon>
        <taxon>Bacteroidota</taxon>
        <taxon>Chitinophagia</taxon>
        <taxon>Chitinophagales</taxon>
        <taxon>Chitinophagaceae</taxon>
        <taxon>Chitinophaga</taxon>
    </lineage>
</organism>
<comment type="caution">
    <text evidence="6">The sequence shown here is derived from an EMBL/GenBank/DDBJ whole genome shotgun (WGS) entry which is preliminary data.</text>
</comment>
<evidence type="ECO:0000259" key="4">
    <source>
        <dbReference type="Pfam" id="PF00206"/>
    </source>
</evidence>
<feature type="domain" description="Fumarase C C-terminal" evidence="5">
    <location>
        <begin position="410"/>
        <end position="462"/>
    </location>
</feature>
<dbReference type="InterPro" id="IPR008948">
    <property type="entry name" value="L-Aspartase-like"/>
</dbReference>
<dbReference type="Gene3D" id="1.20.200.10">
    <property type="entry name" value="Fumarase/aspartase (Central domain)"/>
    <property type="match status" value="1"/>
</dbReference>
<keyword evidence="2 3" id="KW-0456">Lyase</keyword>
<dbReference type="Gene3D" id="1.10.40.30">
    <property type="entry name" value="Fumarase/aspartase (C-terminal domain)"/>
    <property type="match status" value="1"/>
</dbReference>
<dbReference type="GO" id="GO:0005737">
    <property type="term" value="C:cytoplasm"/>
    <property type="evidence" value="ECO:0007669"/>
    <property type="project" value="UniProtKB-SubCell"/>
</dbReference>
<comment type="subcellular location">
    <subcellularLocation>
        <location evidence="3">Cytoplasm</location>
    </subcellularLocation>
</comment>
<dbReference type="FunFam" id="1.10.40.30:FF:000002">
    <property type="entry name" value="Fumarate hydratase class II"/>
    <property type="match status" value="1"/>
</dbReference>
<dbReference type="HAMAP" id="MF_00743">
    <property type="entry name" value="FumaraseC"/>
    <property type="match status" value="1"/>
</dbReference>
<dbReference type="PROSITE" id="PS00163">
    <property type="entry name" value="FUMARATE_LYASES"/>
    <property type="match status" value="1"/>
</dbReference>
<dbReference type="InterPro" id="IPR018951">
    <property type="entry name" value="Fumarase_C_C"/>
</dbReference>
<feature type="domain" description="Fumarate lyase N-terminal" evidence="4">
    <location>
        <begin position="11"/>
        <end position="344"/>
    </location>
</feature>
<comment type="miscellaneous">
    <text evidence="3">There are 2 substrate-binding sites: the catalytic A site, and the non-catalytic B site that may play a role in the transfer of substrate or product between the active site and the solvent. Alternatively, the B site may bind allosteric effectors.</text>
</comment>
<feature type="binding site" evidence="3">
    <location>
        <begin position="141"/>
        <end position="143"/>
    </location>
    <ligand>
        <name>substrate</name>
    </ligand>
</feature>
<dbReference type="UniPathway" id="UPA00223">
    <property type="reaction ID" value="UER01007"/>
</dbReference>
<dbReference type="NCBIfam" id="NF008909">
    <property type="entry name" value="PRK12273.1"/>
    <property type="match status" value="1"/>
</dbReference>
<feature type="site" description="Important for catalytic activity" evidence="3">
    <location>
        <position position="333"/>
    </location>
</feature>
<dbReference type="AlphaFoldDB" id="A0A5B2W1H1"/>
<evidence type="ECO:0000256" key="3">
    <source>
        <dbReference type="HAMAP-Rule" id="MF_00743"/>
    </source>
</evidence>
<feature type="binding site" evidence="3">
    <location>
        <begin position="326"/>
        <end position="328"/>
    </location>
    <ligand>
        <name>substrate</name>
    </ligand>
</feature>